<comment type="caution">
    <text evidence="1">The sequence shown here is derived from an EMBL/GenBank/DDBJ whole genome shotgun (WGS) entry which is preliminary data.</text>
</comment>
<evidence type="ECO:0000313" key="2">
    <source>
        <dbReference type="Proteomes" id="UP000323000"/>
    </source>
</evidence>
<reference evidence="2" key="1">
    <citation type="journal article" date="2019" name="Gigascience">
        <title>De novo genome assembly of the endangered Acer yangbiense, a plant species with extremely small populations endemic to Yunnan Province, China.</title>
        <authorList>
            <person name="Yang J."/>
            <person name="Wariss H.M."/>
            <person name="Tao L."/>
            <person name="Zhang R."/>
            <person name="Yun Q."/>
            <person name="Hollingsworth P."/>
            <person name="Dao Z."/>
            <person name="Luo G."/>
            <person name="Guo H."/>
            <person name="Ma Y."/>
            <person name="Sun W."/>
        </authorList>
    </citation>
    <scope>NUCLEOTIDE SEQUENCE [LARGE SCALE GENOMIC DNA]</scope>
    <source>
        <strain evidence="2">cv. Malutang</strain>
    </source>
</reference>
<accession>A0A5C7I940</accession>
<dbReference type="Proteomes" id="UP000323000">
    <property type="component" value="Chromosome 4"/>
</dbReference>
<gene>
    <name evidence="1" type="ORF">EZV62_011870</name>
</gene>
<protein>
    <submittedName>
        <fullName evidence="1">Uncharacterized protein</fullName>
    </submittedName>
</protein>
<dbReference type="EMBL" id="VAHF01000004">
    <property type="protein sequence ID" value="TXG64876.1"/>
    <property type="molecule type" value="Genomic_DNA"/>
</dbReference>
<name>A0A5C7I940_9ROSI</name>
<keyword evidence="2" id="KW-1185">Reference proteome</keyword>
<dbReference type="AlphaFoldDB" id="A0A5C7I940"/>
<organism evidence="1 2">
    <name type="scientific">Acer yangbiense</name>
    <dbReference type="NCBI Taxonomy" id="1000413"/>
    <lineage>
        <taxon>Eukaryota</taxon>
        <taxon>Viridiplantae</taxon>
        <taxon>Streptophyta</taxon>
        <taxon>Embryophyta</taxon>
        <taxon>Tracheophyta</taxon>
        <taxon>Spermatophyta</taxon>
        <taxon>Magnoliopsida</taxon>
        <taxon>eudicotyledons</taxon>
        <taxon>Gunneridae</taxon>
        <taxon>Pentapetalae</taxon>
        <taxon>rosids</taxon>
        <taxon>malvids</taxon>
        <taxon>Sapindales</taxon>
        <taxon>Sapindaceae</taxon>
        <taxon>Hippocastanoideae</taxon>
        <taxon>Acereae</taxon>
        <taxon>Acer</taxon>
    </lineage>
</organism>
<evidence type="ECO:0000313" key="1">
    <source>
        <dbReference type="EMBL" id="TXG64876.1"/>
    </source>
</evidence>
<proteinExistence type="predicted"/>
<sequence length="128" mass="14826">MTTTYRFWVGFLQPIWCCFHETSSPQLHHHHDEVMQSYRRCSDDDLRAVREEQGIPDLEEEDEVEVSVVEKSVHKEVEESEAGVDHGANVKKLMQAAITWHPSTSSKPSSCKSKEPCSIFQLEEFYLE</sequence>